<sequence length="428" mass="49091">MDSRWTVEEKENTSDIFDAEYVKTLLGPDGRPFCIKGSEGRYLFAVSVDWYNPFGNKQSGMHAAFGVISLTCLKLPVEICYKWENTFLAGIILGPVEPSLEEVNHLTAKFAMGRLIRCAIIPFVADMKGSRKTSGSKQCPLCLVQHADVVSAHFLDPTFFPRRTAEQYREIAHQWLHASTATAQENIYKKHGIRWTPFLLLPYWDPTKLIVVDPMHALFEGVVQAHVRYIYEMNSEGAEEKVAKEALPRYKMKTHQIKALEDDDVKESMEAWNEETLRESAINNKPYAAVEKACEIFHIQHTQNEQGKITRLTMITDLIHTHREMPSYEQEAQSLPTEITEIPTIPLFTVHTLLEIRKDIAQTVIPTWMNSVPQNFGSKRHGKLKADEWRTMITVYLPITLGRLWGSKGTYEQFEPYYNNTMMMVCAV</sequence>
<organism evidence="1 2">
    <name type="scientific">Sphaerobolus stellatus (strain SS14)</name>
    <dbReference type="NCBI Taxonomy" id="990650"/>
    <lineage>
        <taxon>Eukaryota</taxon>
        <taxon>Fungi</taxon>
        <taxon>Dikarya</taxon>
        <taxon>Basidiomycota</taxon>
        <taxon>Agaricomycotina</taxon>
        <taxon>Agaricomycetes</taxon>
        <taxon>Phallomycetidae</taxon>
        <taxon>Geastrales</taxon>
        <taxon>Sphaerobolaceae</taxon>
        <taxon>Sphaerobolus</taxon>
    </lineage>
</organism>
<protein>
    <submittedName>
        <fullName evidence="1">Uncharacterized protein</fullName>
    </submittedName>
</protein>
<dbReference type="InterPro" id="IPR041078">
    <property type="entry name" value="Plavaka"/>
</dbReference>
<dbReference type="Pfam" id="PF18759">
    <property type="entry name" value="Plavaka"/>
    <property type="match status" value="1"/>
</dbReference>
<evidence type="ECO:0000313" key="1">
    <source>
        <dbReference type="EMBL" id="KIJ32207.1"/>
    </source>
</evidence>
<reference evidence="1 2" key="1">
    <citation type="submission" date="2014-06" db="EMBL/GenBank/DDBJ databases">
        <title>Evolutionary Origins and Diversification of the Mycorrhizal Mutualists.</title>
        <authorList>
            <consortium name="DOE Joint Genome Institute"/>
            <consortium name="Mycorrhizal Genomics Consortium"/>
            <person name="Kohler A."/>
            <person name="Kuo A."/>
            <person name="Nagy L.G."/>
            <person name="Floudas D."/>
            <person name="Copeland A."/>
            <person name="Barry K.W."/>
            <person name="Cichocki N."/>
            <person name="Veneault-Fourrey C."/>
            <person name="LaButti K."/>
            <person name="Lindquist E.A."/>
            <person name="Lipzen A."/>
            <person name="Lundell T."/>
            <person name="Morin E."/>
            <person name="Murat C."/>
            <person name="Riley R."/>
            <person name="Ohm R."/>
            <person name="Sun H."/>
            <person name="Tunlid A."/>
            <person name="Henrissat B."/>
            <person name="Grigoriev I.V."/>
            <person name="Hibbett D.S."/>
            <person name="Martin F."/>
        </authorList>
    </citation>
    <scope>NUCLEOTIDE SEQUENCE [LARGE SCALE GENOMIC DNA]</scope>
    <source>
        <strain evidence="1 2">SS14</strain>
    </source>
</reference>
<dbReference type="AlphaFoldDB" id="A0A0C9USK5"/>
<name>A0A0C9USK5_SPHS4</name>
<keyword evidence="2" id="KW-1185">Reference proteome</keyword>
<dbReference type="OrthoDB" id="3269001at2759"/>
<dbReference type="PANTHER" id="PTHR46579">
    <property type="entry name" value="F5/8 TYPE C DOMAIN-CONTAINING PROTEIN-RELATED"/>
    <property type="match status" value="1"/>
</dbReference>
<dbReference type="Proteomes" id="UP000054279">
    <property type="component" value="Unassembled WGS sequence"/>
</dbReference>
<evidence type="ECO:0000313" key="2">
    <source>
        <dbReference type="Proteomes" id="UP000054279"/>
    </source>
</evidence>
<dbReference type="HOGENOM" id="CLU_002101_4_1_1"/>
<gene>
    <name evidence="1" type="ORF">M422DRAFT_266006</name>
</gene>
<accession>A0A0C9USK5</accession>
<dbReference type="PANTHER" id="PTHR46579:SF1">
    <property type="entry name" value="F5_8 TYPE C DOMAIN-CONTAINING PROTEIN"/>
    <property type="match status" value="1"/>
</dbReference>
<proteinExistence type="predicted"/>
<dbReference type="EMBL" id="KN837230">
    <property type="protein sequence ID" value="KIJ32207.1"/>
    <property type="molecule type" value="Genomic_DNA"/>
</dbReference>
<feature type="non-terminal residue" evidence="1">
    <location>
        <position position="1"/>
    </location>
</feature>